<name>A0A1T4XU51_9GAMM</name>
<sequence length="159" mass="18012">MTVAELPLAALQQLLQLYGLALHLLEPHTEIPGSYWGDAEAGIIGRSIYIRPDTPIHSFLHETCHVICMDEARRQQLHTDAGGETTEEDAVCYLQILLADQLPEFGQARALVDMDRWGYTFRLGSAESWFAEDAEDARLWLIQHGLIDTHNQVLFKLRT</sequence>
<dbReference type="OrthoDB" id="5783548at2"/>
<accession>A0A1T4XU51</accession>
<dbReference type="EMBL" id="FUYB01000022">
    <property type="protein sequence ID" value="SKA92581.1"/>
    <property type="molecule type" value="Genomic_DNA"/>
</dbReference>
<reference evidence="1 2" key="1">
    <citation type="submission" date="2017-02" db="EMBL/GenBank/DDBJ databases">
        <authorList>
            <person name="Peterson S.W."/>
        </authorList>
    </citation>
    <scope>NUCLEOTIDE SEQUENCE [LARGE SCALE GENOMIC DNA]</scope>
    <source>
        <strain evidence="1 2">ATCC 49788</strain>
    </source>
</reference>
<protein>
    <submittedName>
        <fullName evidence="1">Uncharacterized protein</fullName>
    </submittedName>
</protein>
<organism evidence="1 2">
    <name type="scientific">Thiothrix eikelboomii</name>
    <dbReference type="NCBI Taxonomy" id="92487"/>
    <lineage>
        <taxon>Bacteria</taxon>
        <taxon>Pseudomonadati</taxon>
        <taxon>Pseudomonadota</taxon>
        <taxon>Gammaproteobacteria</taxon>
        <taxon>Thiotrichales</taxon>
        <taxon>Thiotrichaceae</taxon>
        <taxon>Thiothrix</taxon>
    </lineage>
</organism>
<keyword evidence="2" id="KW-1185">Reference proteome</keyword>
<gene>
    <name evidence="1" type="ORF">SAMN02745130_03398</name>
</gene>
<dbReference type="AlphaFoldDB" id="A0A1T4XU51"/>
<dbReference type="Proteomes" id="UP000190460">
    <property type="component" value="Unassembled WGS sequence"/>
</dbReference>
<evidence type="ECO:0000313" key="1">
    <source>
        <dbReference type="EMBL" id="SKA92581.1"/>
    </source>
</evidence>
<proteinExistence type="predicted"/>
<evidence type="ECO:0000313" key="2">
    <source>
        <dbReference type="Proteomes" id="UP000190460"/>
    </source>
</evidence>
<dbReference type="STRING" id="92487.SAMN02745130_03398"/>
<dbReference type="RefSeq" id="WP_078923862.1">
    <property type="nucleotide sequence ID" value="NZ_FUYB01000022.1"/>
</dbReference>